<dbReference type="InterPro" id="IPR011992">
    <property type="entry name" value="EF-hand-dom_pair"/>
</dbReference>
<dbReference type="SUPFAM" id="SSF47473">
    <property type="entry name" value="EF-hand"/>
    <property type="match status" value="1"/>
</dbReference>
<keyword evidence="6 8" id="KW-0472">Membrane</keyword>
<evidence type="ECO:0000256" key="1">
    <source>
        <dbReference type="ARBA" id="ARBA00004141"/>
    </source>
</evidence>
<feature type="compositionally biased region" description="Acidic residues" evidence="7">
    <location>
        <begin position="155"/>
        <end position="169"/>
    </location>
</feature>
<name>A0A6U0ENB9_9STRA</name>
<dbReference type="GO" id="GO:0015144">
    <property type="term" value="F:carbohydrate transmembrane transporter activity"/>
    <property type="evidence" value="ECO:0007669"/>
    <property type="project" value="InterPro"/>
</dbReference>
<gene>
    <name evidence="10" type="ORF">HTAM1171_LOCUS1752</name>
    <name evidence="11" type="ORF">HTAM1171_LOCUS1753</name>
</gene>
<dbReference type="InterPro" id="IPR018247">
    <property type="entry name" value="EF_Hand_1_Ca_BS"/>
</dbReference>
<feature type="transmembrane region" description="Helical" evidence="8">
    <location>
        <begin position="426"/>
        <end position="446"/>
    </location>
</feature>
<feature type="transmembrane region" description="Helical" evidence="8">
    <location>
        <begin position="131"/>
        <end position="152"/>
    </location>
</feature>
<keyword evidence="3 8" id="KW-0812">Transmembrane</keyword>
<dbReference type="PROSITE" id="PS00018">
    <property type="entry name" value="EF_HAND_1"/>
    <property type="match status" value="2"/>
</dbReference>
<organism evidence="10">
    <name type="scientific">Helicotheca tamesis</name>
    <dbReference type="NCBI Taxonomy" id="374047"/>
    <lineage>
        <taxon>Eukaryota</taxon>
        <taxon>Sar</taxon>
        <taxon>Stramenopiles</taxon>
        <taxon>Ochrophyta</taxon>
        <taxon>Bacillariophyta</taxon>
        <taxon>Mediophyceae</taxon>
        <taxon>Lithodesmiophycidae</taxon>
        <taxon>Lithodesmiales</taxon>
        <taxon>Lithodesmiaceae</taxon>
        <taxon>Helicotheca</taxon>
    </lineage>
</organism>
<dbReference type="Pfam" id="PF06912">
    <property type="entry name" value="DUF1275"/>
    <property type="match status" value="1"/>
</dbReference>
<feature type="transmembrane region" description="Helical" evidence="8">
    <location>
        <begin position="107"/>
        <end position="124"/>
    </location>
</feature>
<feature type="domain" description="EF-hand" evidence="9">
    <location>
        <begin position="520"/>
        <end position="555"/>
    </location>
</feature>
<evidence type="ECO:0000256" key="8">
    <source>
        <dbReference type="SAM" id="Phobius"/>
    </source>
</evidence>
<dbReference type="CDD" id="cd00051">
    <property type="entry name" value="EFh"/>
    <property type="match status" value="1"/>
</dbReference>
<dbReference type="GO" id="GO:0016020">
    <property type="term" value="C:membrane"/>
    <property type="evidence" value="ECO:0007669"/>
    <property type="project" value="UniProtKB-SubCell"/>
</dbReference>
<feature type="transmembrane region" description="Helical" evidence="8">
    <location>
        <begin position="73"/>
        <end position="95"/>
    </location>
</feature>
<dbReference type="AlphaFoldDB" id="A0A6U0ENB9"/>
<keyword evidence="4" id="KW-0106">Calcium</keyword>
<dbReference type="EMBL" id="HBGV01002871">
    <property type="protein sequence ID" value="CAD9473000.1"/>
    <property type="molecule type" value="Transcribed_RNA"/>
</dbReference>
<dbReference type="InterPro" id="IPR012435">
    <property type="entry name" value="TMEM144"/>
</dbReference>
<dbReference type="PANTHER" id="PTHR16119">
    <property type="entry name" value="TRANSMEMBRANE PROTEIN 144"/>
    <property type="match status" value="1"/>
</dbReference>
<evidence type="ECO:0000256" key="6">
    <source>
        <dbReference type="ARBA" id="ARBA00023136"/>
    </source>
</evidence>
<dbReference type="SUPFAM" id="SSF103481">
    <property type="entry name" value="Multidrug resistance efflux transporter EmrE"/>
    <property type="match status" value="1"/>
</dbReference>
<feature type="transmembrane region" description="Helical" evidence="8">
    <location>
        <begin position="229"/>
        <end position="254"/>
    </location>
</feature>
<feature type="transmembrane region" description="Helical" evidence="8">
    <location>
        <begin position="318"/>
        <end position="336"/>
    </location>
</feature>
<dbReference type="InterPro" id="IPR010699">
    <property type="entry name" value="DUF1275"/>
</dbReference>
<sequence length="572" mass="62633">MIDLWKCSAIDGNDTCGWIAAIVAMVCFGTFGVPIKGDAANSVDIDPLVMQSYKTIMCFVTSWVVLPLEGFTFTPWGIVSGLFWVPSGVMAIYAIRNAGLAVSQGTWSSIIVLVSFVWGVFIFNEHVKSKLNACFAILLMMMGLWGMSYYSAPTEDDDDDDDDDENFLEDEPRPSPYDLNSSLDNLSVGSRSSRISNGSYFARRKNAIIEFFNKNANLPLNKRSRQEHIFAVCAGVCLSFNSGFINGCCLSGLLTESGSIIQPVSGFTGGYTKAGLGLAEGDTAFFGFEVSMIFSFIGGSCIASMINPRPVPHQLGPTYGPTFLVGSVLLVIACILSSTHPEQKNLFYFAAAANGLQNCMSSMYSANLIRTTHLTGTSTDIGLFLGQLLRGNFANTWKLGVLTSLAISFWLGSFTSFYAVMRYRGYALIFNACLFFLIGVMSIVWVKYVQHVSFWRAASGMWHWQKALNALNVTISERHKATKSYKHDFMEVFDQMDVNRTGSLGAEELYLALKASGMRITKKGAKALIDSADGDGDGKISKEEWMRVVLETQSSTVMDSSDSVFAQPKGKT</sequence>
<evidence type="ECO:0000313" key="10">
    <source>
        <dbReference type="EMBL" id="CAD9473000.1"/>
    </source>
</evidence>
<dbReference type="InterPro" id="IPR002048">
    <property type="entry name" value="EF_hand_dom"/>
</dbReference>
<dbReference type="InterPro" id="IPR037185">
    <property type="entry name" value="EmrE-like"/>
</dbReference>
<dbReference type="Pfam" id="PF07857">
    <property type="entry name" value="TMEM144"/>
    <property type="match status" value="1"/>
</dbReference>
<feature type="transmembrane region" description="Helical" evidence="8">
    <location>
        <begin position="16"/>
        <end position="35"/>
    </location>
</feature>
<evidence type="ECO:0000313" key="11">
    <source>
        <dbReference type="EMBL" id="CAD9473004.1"/>
    </source>
</evidence>
<accession>A0A6U0ENB9</accession>
<feature type="region of interest" description="Disordered" evidence="7">
    <location>
        <begin position="155"/>
        <end position="179"/>
    </location>
</feature>
<evidence type="ECO:0000256" key="2">
    <source>
        <dbReference type="ARBA" id="ARBA00005731"/>
    </source>
</evidence>
<reference evidence="10" key="1">
    <citation type="submission" date="2021-01" db="EMBL/GenBank/DDBJ databases">
        <authorList>
            <person name="Corre E."/>
            <person name="Pelletier E."/>
            <person name="Niang G."/>
            <person name="Scheremetjew M."/>
            <person name="Finn R."/>
            <person name="Kale V."/>
            <person name="Holt S."/>
            <person name="Cochrane G."/>
            <person name="Meng A."/>
            <person name="Brown T."/>
            <person name="Cohen L."/>
        </authorList>
    </citation>
    <scope>NUCLEOTIDE SEQUENCE</scope>
    <source>
        <strain evidence="10">CCMP826</strain>
    </source>
</reference>
<dbReference type="PANTHER" id="PTHR16119:SF17">
    <property type="entry name" value="TRANSMEMBRANE PROTEIN 144"/>
    <property type="match status" value="1"/>
</dbReference>
<evidence type="ECO:0000256" key="4">
    <source>
        <dbReference type="ARBA" id="ARBA00022837"/>
    </source>
</evidence>
<protein>
    <recommendedName>
        <fullName evidence="9">EF-hand domain-containing protein</fullName>
    </recommendedName>
</protein>
<evidence type="ECO:0000259" key="9">
    <source>
        <dbReference type="PROSITE" id="PS50222"/>
    </source>
</evidence>
<feature type="transmembrane region" description="Helical" evidence="8">
    <location>
        <begin position="399"/>
        <end position="420"/>
    </location>
</feature>
<evidence type="ECO:0000256" key="3">
    <source>
        <dbReference type="ARBA" id="ARBA00022692"/>
    </source>
</evidence>
<dbReference type="PROSITE" id="PS50222">
    <property type="entry name" value="EF_HAND_2"/>
    <property type="match status" value="2"/>
</dbReference>
<proteinExistence type="inferred from homology"/>
<dbReference type="GO" id="GO:0005509">
    <property type="term" value="F:calcium ion binding"/>
    <property type="evidence" value="ECO:0007669"/>
    <property type="project" value="InterPro"/>
</dbReference>
<feature type="transmembrane region" description="Helical" evidence="8">
    <location>
        <begin position="283"/>
        <end position="306"/>
    </location>
</feature>
<feature type="domain" description="EF-hand" evidence="9">
    <location>
        <begin position="484"/>
        <end position="519"/>
    </location>
</feature>
<evidence type="ECO:0000256" key="5">
    <source>
        <dbReference type="ARBA" id="ARBA00022989"/>
    </source>
</evidence>
<keyword evidence="5 8" id="KW-1133">Transmembrane helix</keyword>
<dbReference type="InterPro" id="IPR010651">
    <property type="entry name" value="Sugar_transport"/>
</dbReference>
<comment type="subcellular location">
    <subcellularLocation>
        <location evidence="1">Membrane</location>
        <topology evidence="1">Multi-pass membrane protein</topology>
    </subcellularLocation>
</comment>
<dbReference type="Pfam" id="PF13499">
    <property type="entry name" value="EF-hand_7"/>
    <property type="match status" value="1"/>
</dbReference>
<dbReference type="EMBL" id="HBGV01002872">
    <property type="protein sequence ID" value="CAD9473004.1"/>
    <property type="molecule type" value="Transcribed_RNA"/>
</dbReference>
<evidence type="ECO:0000256" key="7">
    <source>
        <dbReference type="SAM" id="MobiDB-lite"/>
    </source>
</evidence>
<comment type="similarity">
    <text evidence="2">Belongs to the TMEM144 family.</text>
</comment>
<dbReference type="SMART" id="SM00054">
    <property type="entry name" value="EFh"/>
    <property type="match status" value="2"/>
</dbReference>
<dbReference type="Gene3D" id="1.10.238.10">
    <property type="entry name" value="EF-hand"/>
    <property type="match status" value="1"/>
</dbReference>